<dbReference type="InterPro" id="IPR036291">
    <property type="entry name" value="NAD(P)-bd_dom_sf"/>
</dbReference>
<accession>A0A143HJI3</accession>
<feature type="domain" description="Thioester reductase (TE)" evidence="1">
    <location>
        <begin position="6"/>
        <end position="242"/>
    </location>
</feature>
<dbReference type="KEGG" id="mthd:A3224_01515"/>
<evidence type="ECO:0000313" key="3">
    <source>
        <dbReference type="Proteomes" id="UP000076077"/>
    </source>
</evidence>
<dbReference type="EMBL" id="CP014864">
    <property type="protein sequence ID" value="AMX01432.1"/>
    <property type="molecule type" value="Genomic_DNA"/>
</dbReference>
<dbReference type="Gene3D" id="3.40.50.720">
    <property type="entry name" value="NAD(P)-binding Rossmann-like Domain"/>
    <property type="match status" value="1"/>
</dbReference>
<evidence type="ECO:0000259" key="1">
    <source>
        <dbReference type="Pfam" id="PF07993"/>
    </source>
</evidence>
<dbReference type="AlphaFoldDB" id="A0A143HJI3"/>
<reference evidence="3" key="1">
    <citation type="submission" date="2016-03" db="EMBL/GenBank/DDBJ databases">
        <authorList>
            <person name="Lee Y.-S."/>
            <person name="Choi Y.-L."/>
        </authorList>
    </citation>
    <scope>NUCLEOTIDE SEQUENCE [LARGE SCALE GENOMIC DNA]</scope>
    <source>
        <strain evidence="3">DAU221</strain>
    </source>
</reference>
<dbReference type="RefSeq" id="WP_067150553.1">
    <property type="nucleotide sequence ID" value="NZ_CP014864.1"/>
</dbReference>
<proteinExistence type="predicted"/>
<dbReference type="InterPro" id="IPR013120">
    <property type="entry name" value="FAR_NAD-bd"/>
</dbReference>
<dbReference type="OrthoDB" id="9795415at2"/>
<dbReference type="STRING" id="252514.A3224_01515"/>
<dbReference type="Proteomes" id="UP000076077">
    <property type="component" value="Chromosome"/>
</dbReference>
<dbReference type="SUPFAM" id="SSF51735">
    <property type="entry name" value="NAD(P)-binding Rossmann-fold domains"/>
    <property type="match status" value="1"/>
</dbReference>
<dbReference type="PANTHER" id="PTHR43000">
    <property type="entry name" value="DTDP-D-GLUCOSE 4,6-DEHYDRATASE-RELATED"/>
    <property type="match status" value="1"/>
</dbReference>
<gene>
    <name evidence="2" type="ORF">A3224_01515</name>
</gene>
<keyword evidence="3" id="KW-1185">Reference proteome</keyword>
<dbReference type="Pfam" id="PF07993">
    <property type="entry name" value="NAD_binding_4"/>
    <property type="match status" value="1"/>
</dbReference>
<protein>
    <recommendedName>
        <fullName evidence="1">Thioester reductase (TE) domain-containing protein</fullName>
    </recommendedName>
</protein>
<sequence length="374" mass="40716">MHHVLITGVTGFVGRALAANFLTHGAKVTAVSRNDPDGIRTTEAVLNAARGCELDVSGAVEHNLRILNIDFANLESELAAAGLGEITEIWHVAAEMSYSSHKLGVSFDTNVGNSARLYETALRHAPHCRRFYYVSTAFVADMAGGPVREELHAKTRIVNAYQVTKWSTEQSLHLLHLRCGLPVTIFRPTVVVGHRRTGWAHQNGFGFYMFQDAMIAIATAGHKEIAVDLVAEIRPDLVPIDRLCADAKALTLREDSGDEFEVFHASGGLNVPMGELVRIWGRAAGVDARIGPPNNLLEEKFDRGIGLNRPFGRTEWQFERSQLDAAIGLAQPVQPLTSKEVETLCAWYVGVSSGANTPRTAELAEASQTIASEV</sequence>
<evidence type="ECO:0000313" key="2">
    <source>
        <dbReference type="EMBL" id="AMX01432.1"/>
    </source>
</evidence>
<name>A0A143HJI3_MICTH</name>
<organism evidence="2 3">
    <name type="scientific">Microbulbifer thermotolerans</name>
    <dbReference type="NCBI Taxonomy" id="252514"/>
    <lineage>
        <taxon>Bacteria</taxon>
        <taxon>Pseudomonadati</taxon>
        <taxon>Pseudomonadota</taxon>
        <taxon>Gammaproteobacteria</taxon>
        <taxon>Cellvibrionales</taxon>
        <taxon>Microbulbiferaceae</taxon>
        <taxon>Microbulbifer</taxon>
    </lineage>
</organism>
<dbReference type="GeneID" id="76606722"/>